<name>A0AAV5NIT3_9PROT</name>
<comment type="caution">
    <text evidence="1">The sequence shown here is derived from an EMBL/GenBank/DDBJ whole genome shotgun (WGS) entry which is preliminary data.</text>
</comment>
<dbReference type="AlphaFoldDB" id="A0AAV5NIT3"/>
<reference evidence="2" key="1">
    <citation type="journal article" date="2019" name="Int. J. Syst. Evol. Microbiol.">
        <title>The Global Catalogue of Microorganisms (GCM) 10K type strain sequencing project: providing services to taxonomists for standard genome sequencing and annotation.</title>
        <authorList>
            <consortium name="The Broad Institute Genomics Platform"/>
            <consortium name="The Broad Institute Genome Sequencing Center for Infectious Disease"/>
            <person name="Wu L."/>
            <person name="Ma J."/>
        </authorList>
    </citation>
    <scope>NUCLEOTIDE SEQUENCE [LARGE SCALE GENOMIC DNA]</scope>
    <source>
        <strain evidence="2">NBRC 3267</strain>
    </source>
</reference>
<protein>
    <submittedName>
        <fullName evidence="1">Uncharacterized protein</fullName>
    </submittedName>
</protein>
<keyword evidence="2" id="KW-1185">Reference proteome</keyword>
<evidence type="ECO:0000313" key="1">
    <source>
        <dbReference type="EMBL" id="GLQ64289.1"/>
    </source>
</evidence>
<dbReference type="EMBL" id="BSNU01000013">
    <property type="protein sequence ID" value="GLQ64289.1"/>
    <property type="molecule type" value="Genomic_DNA"/>
</dbReference>
<organism evidence="1 2">
    <name type="scientific">Gluconobacter cerinus</name>
    <dbReference type="NCBI Taxonomy" id="38307"/>
    <lineage>
        <taxon>Bacteria</taxon>
        <taxon>Pseudomonadati</taxon>
        <taxon>Pseudomonadota</taxon>
        <taxon>Alphaproteobacteria</taxon>
        <taxon>Acetobacterales</taxon>
        <taxon>Acetobacteraceae</taxon>
        <taxon>Gluconobacter</taxon>
    </lineage>
</organism>
<accession>A0AAV5NIT3</accession>
<sequence length="69" mass="7588">MLPGAKLFPPFASSTENDIVVPELIAAVVGAEIFRVVVLFDELYDADETVVPECRDAFERVQDQSAQAF</sequence>
<dbReference type="Proteomes" id="UP001156614">
    <property type="component" value="Unassembled WGS sequence"/>
</dbReference>
<gene>
    <name evidence="1" type="ORF">GCM10007867_31360</name>
</gene>
<proteinExistence type="predicted"/>
<evidence type="ECO:0000313" key="2">
    <source>
        <dbReference type="Proteomes" id="UP001156614"/>
    </source>
</evidence>